<keyword evidence="3" id="KW-0732">Signal</keyword>
<dbReference type="AlphaFoldDB" id="A8P6P7"/>
<dbReference type="GeneID" id="6015808"/>
<evidence type="ECO:0000313" key="4">
    <source>
        <dbReference type="EMBL" id="EAU82632.2"/>
    </source>
</evidence>
<comment type="caution">
    <text evidence="4">The sequence shown here is derived from an EMBL/GenBank/DDBJ whole genome shotgun (WGS) entry which is preliminary data.</text>
</comment>
<keyword evidence="2" id="KW-1133">Transmembrane helix</keyword>
<name>A8P6P7_COPC7</name>
<accession>A8P6P7</accession>
<dbReference type="KEGG" id="cci:CC1G_07914"/>
<evidence type="ECO:0000256" key="3">
    <source>
        <dbReference type="SAM" id="SignalP"/>
    </source>
</evidence>
<organism evidence="4 5">
    <name type="scientific">Coprinopsis cinerea (strain Okayama-7 / 130 / ATCC MYA-4618 / FGSC 9003)</name>
    <name type="common">Inky cap fungus</name>
    <name type="synonym">Hormographiella aspergillata</name>
    <dbReference type="NCBI Taxonomy" id="240176"/>
    <lineage>
        <taxon>Eukaryota</taxon>
        <taxon>Fungi</taxon>
        <taxon>Dikarya</taxon>
        <taxon>Basidiomycota</taxon>
        <taxon>Agaricomycotina</taxon>
        <taxon>Agaricomycetes</taxon>
        <taxon>Agaricomycetidae</taxon>
        <taxon>Agaricales</taxon>
        <taxon>Agaricineae</taxon>
        <taxon>Psathyrellaceae</taxon>
        <taxon>Coprinopsis</taxon>
    </lineage>
</organism>
<feature type="region of interest" description="Disordered" evidence="1">
    <location>
        <begin position="177"/>
        <end position="200"/>
    </location>
</feature>
<evidence type="ECO:0000313" key="5">
    <source>
        <dbReference type="Proteomes" id="UP000001861"/>
    </source>
</evidence>
<feature type="compositionally biased region" description="Low complexity" evidence="1">
    <location>
        <begin position="177"/>
        <end position="189"/>
    </location>
</feature>
<evidence type="ECO:0000256" key="2">
    <source>
        <dbReference type="SAM" id="Phobius"/>
    </source>
</evidence>
<dbReference type="EMBL" id="AACS02000005">
    <property type="protein sequence ID" value="EAU82632.2"/>
    <property type="molecule type" value="Genomic_DNA"/>
</dbReference>
<keyword evidence="2" id="KW-0472">Membrane</keyword>
<feature type="chain" id="PRO_5002726778" evidence="3">
    <location>
        <begin position="24"/>
        <end position="409"/>
    </location>
</feature>
<dbReference type="HOGENOM" id="CLU_672717_0_0_1"/>
<dbReference type="InParanoid" id="A8P6P7"/>
<gene>
    <name evidence="4" type="ORF">CC1G_07914</name>
</gene>
<feature type="region of interest" description="Disordered" evidence="1">
    <location>
        <begin position="87"/>
        <end position="106"/>
    </location>
</feature>
<feature type="transmembrane region" description="Helical" evidence="2">
    <location>
        <begin position="212"/>
        <end position="235"/>
    </location>
</feature>
<dbReference type="RefSeq" id="XP_001839199.2">
    <property type="nucleotide sequence ID" value="XM_001839147.2"/>
</dbReference>
<feature type="signal peptide" evidence="3">
    <location>
        <begin position="1"/>
        <end position="23"/>
    </location>
</feature>
<proteinExistence type="predicted"/>
<reference evidence="4 5" key="1">
    <citation type="journal article" date="2010" name="Proc. Natl. Acad. Sci. U.S.A.">
        <title>Insights into evolution of multicellular fungi from the assembled chromosomes of the mushroom Coprinopsis cinerea (Coprinus cinereus).</title>
        <authorList>
            <person name="Stajich J.E."/>
            <person name="Wilke S.K."/>
            <person name="Ahren D."/>
            <person name="Au C.H."/>
            <person name="Birren B.W."/>
            <person name="Borodovsky M."/>
            <person name="Burns C."/>
            <person name="Canback B."/>
            <person name="Casselton L.A."/>
            <person name="Cheng C.K."/>
            <person name="Deng J."/>
            <person name="Dietrich F.S."/>
            <person name="Fargo D.C."/>
            <person name="Farman M.L."/>
            <person name="Gathman A.C."/>
            <person name="Goldberg J."/>
            <person name="Guigo R."/>
            <person name="Hoegger P.J."/>
            <person name="Hooker J.B."/>
            <person name="Huggins A."/>
            <person name="James T.Y."/>
            <person name="Kamada T."/>
            <person name="Kilaru S."/>
            <person name="Kodira C."/>
            <person name="Kues U."/>
            <person name="Kupfer D."/>
            <person name="Kwan H.S."/>
            <person name="Lomsadze A."/>
            <person name="Li W."/>
            <person name="Lilly W.W."/>
            <person name="Ma L.J."/>
            <person name="Mackey A.J."/>
            <person name="Manning G."/>
            <person name="Martin F."/>
            <person name="Muraguchi H."/>
            <person name="Natvig D.O."/>
            <person name="Palmerini H."/>
            <person name="Ramesh M.A."/>
            <person name="Rehmeyer C.J."/>
            <person name="Roe B.A."/>
            <person name="Shenoy N."/>
            <person name="Stanke M."/>
            <person name="Ter-Hovhannisyan V."/>
            <person name="Tunlid A."/>
            <person name="Velagapudi R."/>
            <person name="Vision T.J."/>
            <person name="Zeng Q."/>
            <person name="Zolan M.E."/>
            <person name="Pukkila P.J."/>
        </authorList>
    </citation>
    <scope>NUCLEOTIDE SEQUENCE [LARGE SCALE GENOMIC DNA]</scope>
    <source>
        <strain evidence="5">Okayama-7 / 130 / ATCC MYA-4618 / FGSC 9003</strain>
    </source>
</reference>
<keyword evidence="5" id="KW-1185">Reference proteome</keyword>
<sequence length="409" mass="43147">MVGMQLLLTVGFVLLGMVDFVLGGALSRRNVSVPHDLSRGERLGCAEGQRGSRGGQVALEFTGVALYYTALTIPHFTANVSLDGESQSISSIPDGNSNQPGQTQPQVSWTDLENRRHEVHISYSCADLASEGDTVDPPECVPFESLIYTEECLMPGPDYQQPDAATASYITIQSSCPHSSNSHSSNSQSGTLQAHLHQPRSLEKRSLSKTKILIIALGISGGILFLFFLCFVQLWRARRKDKKMEREAAKLAAAGGGAIGTGTGMGTGIGTGMGMGGSGVDFKVAGSDASGTDSGRGSKVLQDPNGHFGAGREAGGYGPGYGYGQGQGPIGIGRPGGYSANSGYYTNGEYPSNGMDAEKGLPLPPPPAAGKRLKKSKYDTHKYYRSASDEINMAFMSPHLQPEPFSQGL</sequence>
<evidence type="ECO:0000256" key="1">
    <source>
        <dbReference type="SAM" id="MobiDB-lite"/>
    </source>
</evidence>
<keyword evidence="2" id="KW-0812">Transmembrane</keyword>
<dbReference type="VEuPathDB" id="FungiDB:CC1G_07914"/>
<dbReference type="Proteomes" id="UP000001861">
    <property type="component" value="Unassembled WGS sequence"/>
</dbReference>
<protein>
    <submittedName>
        <fullName evidence="4">Uncharacterized protein</fullName>
    </submittedName>
</protein>